<keyword evidence="5" id="KW-0804">Transcription</keyword>
<gene>
    <name evidence="7" type="ORF">AC578_5659</name>
</gene>
<dbReference type="OrthoDB" id="3650534at2759"/>
<reference evidence="7 8" key="1">
    <citation type="submission" date="2015-07" db="EMBL/GenBank/DDBJ databases">
        <title>Comparative genomics of the Sigatoka disease complex on banana suggests a link between parallel evolutionary changes in Pseudocercospora fijiensis and Pseudocercospora eumusae and increased virulence on the banana host.</title>
        <authorList>
            <person name="Chang T.-C."/>
            <person name="Salvucci A."/>
            <person name="Crous P.W."/>
            <person name="Stergiopoulos I."/>
        </authorList>
    </citation>
    <scope>NUCLEOTIDE SEQUENCE [LARGE SCALE GENOMIC DNA]</scope>
    <source>
        <strain evidence="7 8">CBS 114824</strain>
    </source>
</reference>
<evidence type="ECO:0000256" key="6">
    <source>
        <dbReference type="ARBA" id="ARBA00023242"/>
    </source>
</evidence>
<name>A0A139HTB2_9PEZI</name>
<keyword evidence="6" id="KW-0539">Nucleus</keyword>
<dbReference type="GO" id="GO:0003677">
    <property type="term" value="F:DNA binding"/>
    <property type="evidence" value="ECO:0007669"/>
    <property type="project" value="UniProtKB-KW"/>
</dbReference>
<evidence type="ECO:0000256" key="4">
    <source>
        <dbReference type="ARBA" id="ARBA00023125"/>
    </source>
</evidence>
<dbReference type="GO" id="GO:0046872">
    <property type="term" value="F:metal ion binding"/>
    <property type="evidence" value="ECO:0007669"/>
    <property type="project" value="UniProtKB-KW"/>
</dbReference>
<keyword evidence="1" id="KW-0479">Metal-binding</keyword>
<proteinExistence type="predicted"/>
<evidence type="ECO:0000256" key="1">
    <source>
        <dbReference type="ARBA" id="ARBA00022723"/>
    </source>
</evidence>
<dbReference type="PANTHER" id="PTHR36206:SF4">
    <property type="entry name" value="HYPOTHETICAL CONSERVED PROTEIN (EUROFUNG)-RELATED"/>
    <property type="match status" value="1"/>
</dbReference>
<dbReference type="InterPro" id="IPR052360">
    <property type="entry name" value="Transcr_Regulatory_Proteins"/>
</dbReference>
<evidence type="ECO:0000256" key="2">
    <source>
        <dbReference type="ARBA" id="ARBA00022833"/>
    </source>
</evidence>
<evidence type="ECO:0000256" key="5">
    <source>
        <dbReference type="ARBA" id="ARBA00023163"/>
    </source>
</evidence>
<sequence>MAGGHAFLLKAGDFCSQIHKEGCLAASHQPCYTRFKTEDPEMDEQSINSFPTKPLMTVHAPYTVFDQYTKTFEEVVRLAGIYVDFKLHERPSFTFELGALPALFVVALKCRVPSLRRKAIDLMHRSPGRECTFAARSSGQLASRVVAVEEEDLGLTPPPVSPASTPSSRRHRGVIRVGIRPSSSLQKWVSNAFFQGQKACHMSVTIAVHSAYLLDIAESDFPHICCLIELIRGSVTVGGVAEEVACRRISDQNSGPCADDHADDHDLGIHLRQLLWMMPSLDVQDCDAKRSHLEKGSAFI</sequence>
<keyword evidence="4" id="KW-0238">DNA-binding</keyword>
<evidence type="ECO:0000256" key="3">
    <source>
        <dbReference type="ARBA" id="ARBA00023015"/>
    </source>
</evidence>
<keyword evidence="3" id="KW-0805">Transcription regulation</keyword>
<comment type="caution">
    <text evidence="7">The sequence shown here is derived from an EMBL/GenBank/DDBJ whole genome shotgun (WGS) entry which is preliminary data.</text>
</comment>
<keyword evidence="2" id="KW-0862">Zinc</keyword>
<evidence type="ECO:0000313" key="7">
    <source>
        <dbReference type="EMBL" id="KXT05633.1"/>
    </source>
</evidence>
<accession>A0A139HTB2</accession>
<dbReference type="EMBL" id="LFZN01000011">
    <property type="protein sequence ID" value="KXT05633.1"/>
    <property type="molecule type" value="Genomic_DNA"/>
</dbReference>
<protein>
    <submittedName>
        <fullName evidence="7">Uncharacterized protein</fullName>
    </submittedName>
</protein>
<dbReference type="Proteomes" id="UP000070133">
    <property type="component" value="Unassembled WGS sequence"/>
</dbReference>
<dbReference type="STRING" id="321146.A0A139HTB2"/>
<evidence type="ECO:0000313" key="8">
    <source>
        <dbReference type="Proteomes" id="UP000070133"/>
    </source>
</evidence>
<dbReference type="AlphaFoldDB" id="A0A139HTB2"/>
<organism evidence="7 8">
    <name type="scientific">Pseudocercospora eumusae</name>
    <dbReference type="NCBI Taxonomy" id="321146"/>
    <lineage>
        <taxon>Eukaryota</taxon>
        <taxon>Fungi</taxon>
        <taxon>Dikarya</taxon>
        <taxon>Ascomycota</taxon>
        <taxon>Pezizomycotina</taxon>
        <taxon>Dothideomycetes</taxon>
        <taxon>Dothideomycetidae</taxon>
        <taxon>Mycosphaerellales</taxon>
        <taxon>Mycosphaerellaceae</taxon>
        <taxon>Pseudocercospora</taxon>
    </lineage>
</organism>
<keyword evidence="8" id="KW-1185">Reference proteome</keyword>
<dbReference type="PANTHER" id="PTHR36206">
    <property type="entry name" value="ASPERCRYPTIN BIOSYNTHESIS CLUSTER-SPECIFIC TRANSCRIPTION REGULATOR ATNN-RELATED"/>
    <property type="match status" value="1"/>
</dbReference>